<comment type="caution">
    <text evidence="2">The sequence shown here is derived from an EMBL/GenBank/DDBJ whole genome shotgun (WGS) entry which is preliminary data.</text>
</comment>
<organism evidence="2">
    <name type="scientific">bioreactor metagenome</name>
    <dbReference type="NCBI Taxonomy" id="1076179"/>
    <lineage>
        <taxon>unclassified sequences</taxon>
        <taxon>metagenomes</taxon>
        <taxon>ecological metagenomes</taxon>
    </lineage>
</organism>
<gene>
    <name evidence="2" type="ORF">SDC9_209794</name>
</gene>
<keyword evidence="1" id="KW-0472">Membrane</keyword>
<keyword evidence="1" id="KW-0812">Transmembrane</keyword>
<keyword evidence="1" id="KW-1133">Transmembrane helix</keyword>
<protein>
    <submittedName>
        <fullName evidence="2">Uncharacterized protein</fullName>
    </submittedName>
</protein>
<proteinExistence type="predicted"/>
<evidence type="ECO:0000256" key="1">
    <source>
        <dbReference type="SAM" id="Phobius"/>
    </source>
</evidence>
<dbReference type="AlphaFoldDB" id="A0A645JE93"/>
<feature type="transmembrane region" description="Helical" evidence="1">
    <location>
        <begin position="50"/>
        <end position="69"/>
    </location>
</feature>
<accession>A0A645JE93</accession>
<dbReference type="EMBL" id="VSSQ01139511">
    <property type="protein sequence ID" value="MPN62048.1"/>
    <property type="molecule type" value="Genomic_DNA"/>
</dbReference>
<sequence>MAAGNADANHEQPVTLFIYTKRCSSRLQLIRSNSAAEVFIDFAFKAKINLLKFFLFTYAHDILLSFALLTQRLY</sequence>
<reference evidence="2" key="1">
    <citation type="submission" date="2019-08" db="EMBL/GenBank/DDBJ databases">
        <authorList>
            <person name="Kucharzyk K."/>
            <person name="Murdoch R.W."/>
            <person name="Higgins S."/>
            <person name="Loffler F."/>
        </authorList>
    </citation>
    <scope>NUCLEOTIDE SEQUENCE</scope>
</reference>
<name>A0A645JE93_9ZZZZ</name>
<evidence type="ECO:0000313" key="2">
    <source>
        <dbReference type="EMBL" id="MPN62048.1"/>
    </source>
</evidence>